<dbReference type="AlphaFoldDB" id="A0A437SSC4"/>
<accession>A0A437SSC4</accession>
<evidence type="ECO:0000313" key="2">
    <source>
        <dbReference type="Proteomes" id="UP000288291"/>
    </source>
</evidence>
<evidence type="ECO:0000313" key="1">
    <source>
        <dbReference type="EMBL" id="RVU69813.1"/>
    </source>
</evidence>
<reference evidence="1 2" key="1">
    <citation type="submission" date="2018-12" db="EMBL/GenBank/DDBJ databases">
        <authorList>
            <person name="Meng J."/>
        </authorList>
    </citation>
    <scope>NUCLEOTIDE SEQUENCE [LARGE SCALE GENOMIC DNA]</scope>
    <source>
        <strain evidence="1 2">HT111-2</strain>
    </source>
</reference>
<keyword evidence="2" id="KW-1185">Reference proteome</keyword>
<dbReference type="EMBL" id="RXIA01000061">
    <property type="protein sequence ID" value="RVU69813.1"/>
    <property type="molecule type" value="Genomic_DNA"/>
</dbReference>
<dbReference type="Proteomes" id="UP000288291">
    <property type="component" value="Unassembled WGS sequence"/>
</dbReference>
<comment type="caution">
    <text evidence="1">The sequence shown here is derived from an EMBL/GenBank/DDBJ whole genome shotgun (WGS) entry which is preliminary data.</text>
</comment>
<protein>
    <submittedName>
        <fullName evidence="1">Uncharacterized protein</fullName>
    </submittedName>
</protein>
<name>A0A437SSC4_9LACO</name>
<sequence>MESKSSKTEKGLYLDKDRVCYKDGDYATVIFNSLQVAAIRQLIREEMKKANTSKNMSALVNKAVSEKLQKMVGEDLESNPDIY</sequence>
<dbReference type="RefSeq" id="WP_103662667.1">
    <property type="nucleotide sequence ID" value="NZ_ML136928.1"/>
</dbReference>
<proteinExistence type="predicted"/>
<organism evidence="1 2">
    <name type="scientific">Lactobacillus xujianguonis</name>
    <dbReference type="NCBI Taxonomy" id="2495899"/>
    <lineage>
        <taxon>Bacteria</taxon>
        <taxon>Bacillati</taxon>
        <taxon>Bacillota</taxon>
        <taxon>Bacilli</taxon>
        <taxon>Lactobacillales</taxon>
        <taxon>Lactobacillaceae</taxon>
        <taxon>Lactobacillus</taxon>
    </lineage>
</organism>
<gene>
    <name evidence="1" type="ORF">EJK17_11080</name>
</gene>